<keyword evidence="1" id="KW-0812">Transmembrane</keyword>
<evidence type="ECO:0000313" key="2">
    <source>
        <dbReference type="EMBL" id="QDU21401.1"/>
    </source>
</evidence>
<organism evidence="2 3">
    <name type="scientific">Urbifossiella limnaea</name>
    <dbReference type="NCBI Taxonomy" id="2528023"/>
    <lineage>
        <taxon>Bacteria</taxon>
        <taxon>Pseudomonadati</taxon>
        <taxon>Planctomycetota</taxon>
        <taxon>Planctomycetia</taxon>
        <taxon>Gemmatales</taxon>
        <taxon>Gemmataceae</taxon>
        <taxon>Urbifossiella</taxon>
    </lineage>
</organism>
<feature type="transmembrane region" description="Helical" evidence="1">
    <location>
        <begin position="102"/>
        <end position="123"/>
    </location>
</feature>
<dbReference type="Proteomes" id="UP000319576">
    <property type="component" value="Chromosome"/>
</dbReference>
<reference evidence="2 3" key="1">
    <citation type="submission" date="2019-02" db="EMBL/GenBank/DDBJ databases">
        <title>Deep-cultivation of Planctomycetes and their phenomic and genomic characterization uncovers novel biology.</title>
        <authorList>
            <person name="Wiegand S."/>
            <person name="Jogler M."/>
            <person name="Boedeker C."/>
            <person name="Pinto D."/>
            <person name="Vollmers J."/>
            <person name="Rivas-Marin E."/>
            <person name="Kohn T."/>
            <person name="Peeters S.H."/>
            <person name="Heuer A."/>
            <person name="Rast P."/>
            <person name="Oberbeckmann S."/>
            <person name="Bunk B."/>
            <person name="Jeske O."/>
            <person name="Meyerdierks A."/>
            <person name="Storesund J.E."/>
            <person name="Kallscheuer N."/>
            <person name="Luecker S."/>
            <person name="Lage O.M."/>
            <person name="Pohl T."/>
            <person name="Merkel B.J."/>
            <person name="Hornburger P."/>
            <person name="Mueller R.-W."/>
            <person name="Bruemmer F."/>
            <person name="Labrenz M."/>
            <person name="Spormann A.M."/>
            <person name="Op den Camp H."/>
            <person name="Overmann J."/>
            <person name="Amann R."/>
            <person name="Jetten M.S.M."/>
            <person name="Mascher T."/>
            <person name="Medema M.H."/>
            <person name="Devos D.P."/>
            <person name="Kaster A.-K."/>
            <person name="Ovreas L."/>
            <person name="Rohde M."/>
            <person name="Galperin M.Y."/>
            <person name="Jogler C."/>
        </authorList>
    </citation>
    <scope>NUCLEOTIDE SEQUENCE [LARGE SCALE GENOMIC DNA]</scope>
    <source>
        <strain evidence="2 3">ETA_A1</strain>
    </source>
</reference>
<dbReference type="EMBL" id="CP036273">
    <property type="protein sequence ID" value="QDU21401.1"/>
    <property type="molecule type" value="Genomic_DNA"/>
</dbReference>
<feature type="transmembrane region" description="Helical" evidence="1">
    <location>
        <begin position="69"/>
        <end position="87"/>
    </location>
</feature>
<keyword evidence="1" id="KW-1133">Transmembrane helix</keyword>
<accession>A0A517XV60</accession>
<dbReference type="KEGG" id="uli:ETAA1_33680"/>
<name>A0A517XV60_9BACT</name>
<evidence type="ECO:0000256" key="1">
    <source>
        <dbReference type="SAM" id="Phobius"/>
    </source>
</evidence>
<keyword evidence="3" id="KW-1185">Reference proteome</keyword>
<proteinExistence type="predicted"/>
<evidence type="ECO:0000313" key="3">
    <source>
        <dbReference type="Proteomes" id="UP000319576"/>
    </source>
</evidence>
<gene>
    <name evidence="2" type="ORF">ETAA1_33680</name>
</gene>
<feature type="transmembrane region" description="Helical" evidence="1">
    <location>
        <begin position="6"/>
        <end position="26"/>
    </location>
</feature>
<feature type="transmembrane region" description="Helical" evidence="1">
    <location>
        <begin position="183"/>
        <end position="205"/>
    </location>
</feature>
<protein>
    <submittedName>
        <fullName evidence="2">Uncharacterized protein</fullName>
    </submittedName>
</protein>
<dbReference type="AlphaFoldDB" id="A0A517XV60"/>
<sequence length="213" mass="24281">MPNGHPINLIRVFDFYLALMFVISLVRRWEVYWDAIRIIFVVRGRWPRLMSRLAEHGSMLLNWEFFRPAMLAFGLTLIQMICSRVIWPDADLSGGQLREELLWFAVVVAAVVPMLAVDLYFVVSVGRFDHSETVKYLDQAETWLGWRGPLVKIATLGLVNPSQMVDAEVRKSMTEFGATARSSLWWVSAQIGCRVLFGLALWAAWAARLGSFG</sequence>
<keyword evidence="1" id="KW-0472">Membrane</keyword>